<evidence type="ECO:0000259" key="7">
    <source>
        <dbReference type="Pfam" id="PF02826"/>
    </source>
</evidence>
<dbReference type="InterPro" id="IPR029752">
    <property type="entry name" value="D-isomer_DH_CS1"/>
</dbReference>
<dbReference type="Gene3D" id="3.40.50.720">
    <property type="entry name" value="NAD(P)-binding Rossmann-like Domain"/>
    <property type="match status" value="2"/>
</dbReference>
<comment type="caution">
    <text evidence="8">The sequence shown here is derived from an EMBL/GenBank/DDBJ whole genome shotgun (WGS) entry which is preliminary data.</text>
</comment>
<dbReference type="SUPFAM" id="SSF51735">
    <property type="entry name" value="NAD(P)-binding Rossmann-fold domains"/>
    <property type="match status" value="1"/>
</dbReference>
<dbReference type="InterPro" id="IPR006139">
    <property type="entry name" value="D-isomer_2_OHA_DH_cat_dom"/>
</dbReference>
<evidence type="ECO:0000313" key="8">
    <source>
        <dbReference type="EMBL" id="KAK7325172.1"/>
    </source>
</evidence>
<gene>
    <name evidence="8" type="ORF">VNO77_29307</name>
</gene>
<keyword evidence="1" id="KW-0521">NADP</keyword>
<dbReference type="GO" id="GO:0005829">
    <property type="term" value="C:cytosol"/>
    <property type="evidence" value="ECO:0007669"/>
    <property type="project" value="TreeGrafter"/>
</dbReference>
<dbReference type="PANTHER" id="PTHR10996:SF235">
    <property type="entry name" value="GLYOXYLATE_HYDROXYPYRUVATE REDUCTASE A HPR2-LIKE"/>
    <property type="match status" value="1"/>
</dbReference>
<dbReference type="GO" id="GO:0030267">
    <property type="term" value="F:glyoxylate reductase (NADPH) activity"/>
    <property type="evidence" value="ECO:0007669"/>
    <property type="project" value="UniProtKB-EC"/>
</dbReference>
<evidence type="ECO:0000256" key="1">
    <source>
        <dbReference type="ARBA" id="ARBA00022857"/>
    </source>
</evidence>
<dbReference type="PROSITE" id="PS00065">
    <property type="entry name" value="D_2_HYDROXYACID_DH_1"/>
    <property type="match status" value="1"/>
</dbReference>
<name>A0AAN9Q7R7_CANGL</name>
<accession>A0AAN9Q7R7</accession>
<dbReference type="EMBL" id="JAYMYQ010000006">
    <property type="protein sequence ID" value="KAK7325172.1"/>
    <property type="molecule type" value="Genomic_DNA"/>
</dbReference>
<evidence type="ECO:0000256" key="3">
    <source>
        <dbReference type="ARBA" id="ARBA00023027"/>
    </source>
</evidence>
<dbReference type="EC" id="1.1.1.79" evidence="4"/>
<dbReference type="AlphaFoldDB" id="A0AAN9Q7R7"/>
<dbReference type="PANTHER" id="PTHR10996">
    <property type="entry name" value="2-HYDROXYACID DEHYDROGENASE-RELATED"/>
    <property type="match status" value="1"/>
</dbReference>
<comment type="similarity">
    <text evidence="5">Belongs to the D-isomer specific 2-hydroxyacid dehydrogenase family.</text>
</comment>
<dbReference type="Proteomes" id="UP001367508">
    <property type="component" value="Unassembled WGS sequence"/>
</dbReference>
<feature type="domain" description="D-isomer specific 2-hydroxyacid dehydrogenase NAD-binding" evidence="7">
    <location>
        <begin position="207"/>
        <end position="379"/>
    </location>
</feature>
<dbReference type="GO" id="GO:0016618">
    <property type="term" value="F:hydroxypyruvate reductase [NAD(P)H] activity"/>
    <property type="evidence" value="ECO:0007669"/>
    <property type="project" value="UniProtKB-ARBA"/>
</dbReference>
<dbReference type="GO" id="GO:0009853">
    <property type="term" value="P:photorespiration"/>
    <property type="evidence" value="ECO:0007669"/>
    <property type="project" value="UniProtKB-ARBA"/>
</dbReference>
<feature type="domain" description="D-isomer specific 2-hydroxyacid dehydrogenase catalytic" evidence="6">
    <location>
        <begin position="109"/>
        <end position="410"/>
    </location>
</feature>
<keyword evidence="2 5" id="KW-0560">Oxidoreductase</keyword>
<sequence>MAKDAHKIVDYHWRVAYGEKLQDDIRRLQEENEYLKKLLWNSQNSWLEKQRAAQLVKEEATEMAVETQMEEGCGPPEAKSFQVMDKHQIALVELIQGRMESIGVLMTCSMHSYIEEELAKRFNLFKLCNYSSLSAFAQAHADSVRALVCNTEVGVDANTIDSFPKLEIVATYSVGFDNIDIKKCREKGIPVTNTPNVLTDCVADLAIALALALLCRISHIHRSLSYGLRKYSDFQFTTKLSGKAVGIVGLGRIGSGIAKRALGFGCPVSYHSRSEKPETGYKYYHNILDLAANSEILVVACALTEETRHIVNRQVIDALGPKGIVINIGRGPHIDEPELVSALIEGRLAGAGLDVFENEPDVPQQLLGLENVVLTPHVGSDTVETCMAMADLVIANLEACFLGKPLLTPVI</sequence>
<keyword evidence="9" id="KW-1185">Reference proteome</keyword>
<evidence type="ECO:0000256" key="4">
    <source>
        <dbReference type="ARBA" id="ARBA00066661"/>
    </source>
</evidence>
<dbReference type="InterPro" id="IPR050223">
    <property type="entry name" value="D-isomer_2-hydroxyacid_DH"/>
</dbReference>
<evidence type="ECO:0000313" key="9">
    <source>
        <dbReference type="Proteomes" id="UP001367508"/>
    </source>
</evidence>
<dbReference type="Pfam" id="PF02826">
    <property type="entry name" value="2-Hacid_dh_C"/>
    <property type="match status" value="1"/>
</dbReference>
<dbReference type="FunFam" id="3.40.50.720:FF:000213">
    <property type="entry name" value="Putative 2-hydroxyacid dehydrogenase"/>
    <property type="match status" value="1"/>
</dbReference>
<evidence type="ECO:0000259" key="6">
    <source>
        <dbReference type="Pfam" id="PF00389"/>
    </source>
</evidence>
<dbReference type="Pfam" id="PF00389">
    <property type="entry name" value="2-Hacid_dh"/>
    <property type="match status" value="1"/>
</dbReference>
<proteinExistence type="inferred from homology"/>
<dbReference type="CDD" id="cd12156">
    <property type="entry name" value="HPPR"/>
    <property type="match status" value="1"/>
</dbReference>
<evidence type="ECO:0000256" key="5">
    <source>
        <dbReference type="RuleBase" id="RU003719"/>
    </source>
</evidence>
<keyword evidence="3" id="KW-0520">NAD</keyword>
<evidence type="ECO:0000256" key="2">
    <source>
        <dbReference type="ARBA" id="ARBA00023002"/>
    </source>
</evidence>
<dbReference type="InterPro" id="IPR006140">
    <property type="entry name" value="D-isomer_DH_NAD-bd"/>
</dbReference>
<reference evidence="8 9" key="1">
    <citation type="submission" date="2024-01" db="EMBL/GenBank/DDBJ databases">
        <title>The genomes of 5 underutilized Papilionoideae crops provide insights into root nodulation and disease resistanc.</title>
        <authorList>
            <person name="Jiang F."/>
        </authorList>
    </citation>
    <scope>NUCLEOTIDE SEQUENCE [LARGE SCALE GENOMIC DNA]</scope>
    <source>
        <strain evidence="8">LVBAO_FW01</strain>
        <tissue evidence="8">Leaves</tissue>
    </source>
</reference>
<organism evidence="8 9">
    <name type="scientific">Canavalia gladiata</name>
    <name type="common">Sword bean</name>
    <name type="synonym">Dolichos gladiatus</name>
    <dbReference type="NCBI Taxonomy" id="3824"/>
    <lineage>
        <taxon>Eukaryota</taxon>
        <taxon>Viridiplantae</taxon>
        <taxon>Streptophyta</taxon>
        <taxon>Embryophyta</taxon>
        <taxon>Tracheophyta</taxon>
        <taxon>Spermatophyta</taxon>
        <taxon>Magnoliopsida</taxon>
        <taxon>eudicotyledons</taxon>
        <taxon>Gunneridae</taxon>
        <taxon>Pentapetalae</taxon>
        <taxon>rosids</taxon>
        <taxon>fabids</taxon>
        <taxon>Fabales</taxon>
        <taxon>Fabaceae</taxon>
        <taxon>Papilionoideae</taxon>
        <taxon>50 kb inversion clade</taxon>
        <taxon>NPAAA clade</taxon>
        <taxon>indigoferoid/millettioid clade</taxon>
        <taxon>Phaseoleae</taxon>
        <taxon>Canavalia</taxon>
    </lineage>
</organism>
<dbReference type="InterPro" id="IPR036291">
    <property type="entry name" value="NAD(P)-bd_dom_sf"/>
</dbReference>
<dbReference type="SUPFAM" id="SSF52283">
    <property type="entry name" value="Formate/glycerate dehydrogenase catalytic domain-like"/>
    <property type="match status" value="1"/>
</dbReference>
<dbReference type="GO" id="GO:0051287">
    <property type="term" value="F:NAD binding"/>
    <property type="evidence" value="ECO:0007669"/>
    <property type="project" value="InterPro"/>
</dbReference>
<protein>
    <recommendedName>
        <fullName evidence="4">glyoxylate reductase (NADP(+))</fullName>
        <ecNumber evidence="4">1.1.1.79</ecNumber>
    </recommendedName>
</protein>